<organism evidence="1 2">
    <name type="scientific">Spirosoma rhododendri</name>
    <dbReference type="NCBI Taxonomy" id="2728024"/>
    <lineage>
        <taxon>Bacteria</taxon>
        <taxon>Pseudomonadati</taxon>
        <taxon>Bacteroidota</taxon>
        <taxon>Cytophagia</taxon>
        <taxon>Cytophagales</taxon>
        <taxon>Cytophagaceae</taxon>
        <taxon>Spirosoma</taxon>
    </lineage>
</organism>
<dbReference type="PANTHER" id="PTHR42999:SF1">
    <property type="entry name" value="PENTAPEPTIDE REPEAT-CONTAINING PROTEIN"/>
    <property type="match status" value="1"/>
</dbReference>
<dbReference type="SUPFAM" id="SSF141571">
    <property type="entry name" value="Pentapeptide repeat-like"/>
    <property type="match status" value="1"/>
</dbReference>
<dbReference type="Pfam" id="PF00805">
    <property type="entry name" value="Pentapeptide"/>
    <property type="match status" value="1"/>
</dbReference>
<sequence length="188" mass="21369">MEHYKQLYTTSDDLPSQWAGHTFEQCTFQKLSPTPTMLAGANFINCRFEQCMLIRCAVKQTQFNDVAFVGCAVQGVDFGTCNPFGFHADFQACQLDQSIFLNRRLVKAKFVECSIKSVLFIRCDMTGALFDRCDLELTKFDDNTLNQVDFSTSFNITLDPDVNRLKKAKFSLYSLPGLLDKHNLIVKS</sequence>
<dbReference type="RefSeq" id="WP_169551237.1">
    <property type="nucleotide sequence ID" value="NZ_CP051677.1"/>
</dbReference>
<accession>A0A7L5DP58</accession>
<dbReference type="AlphaFoldDB" id="A0A7L5DP58"/>
<gene>
    <name evidence="1" type="ORF">HH216_13265</name>
</gene>
<dbReference type="EMBL" id="CP051677">
    <property type="protein sequence ID" value="QJD79271.1"/>
    <property type="molecule type" value="Genomic_DNA"/>
</dbReference>
<dbReference type="Proteomes" id="UP000501128">
    <property type="component" value="Chromosome"/>
</dbReference>
<reference evidence="1 2" key="1">
    <citation type="submission" date="2020-04" db="EMBL/GenBank/DDBJ databases">
        <title>Genome sequencing of novel species.</title>
        <authorList>
            <person name="Heo J."/>
            <person name="Kim S.-J."/>
            <person name="Kim J.-S."/>
            <person name="Hong S.-B."/>
            <person name="Kwon S.-W."/>
        </authorList>
    </citation>
    <scope>NUCLEOTIDE SEQUENCE [LARGE SCALE GENOMIC DNA]</scope>
    <source>
        <strain evidence="1 2">CJU-R4</strain>
    </source>
</reference>
<evidence type="ECO:0000313" key="1">
    <source>
        <dbReference type="EMBL" id="QJD79271.1"/>
    </source>
</evidence>
<dbReference type="Gene3D" id="2.160.20.80">
    <property type="entry name" value="E3 ubiquitin-protein ligase SopA"/>
    <property type="match status" value="1"/>
</dbReference>
<dbReference type="KEGG" id="srho:HH216_13265"/>
<protein>
    <submittedName>
        <fullName evidence="1">Pentapeptide repeat-containing protein</fullName>
    </submittedName>
</protein>
<proteinExistence type="predicted"/>
<name>A0A7L5DP58_9BACT</name>
<dbReference type="InterPro" id="IPR001646">
    <property type="entry name" value="5peptide_repeat"/>
</dbReference>
<dbReference type="PANTHER" id="PTHR42999">
    <property type="entry name" value="ANTIBIOTIC RESISTANCE PROTEIN MCBG"/>
    <property type="match status" value="1"/>
</dbReference>
<dbReference type="InterPro" id="IPR052949">
    <property type="entry name" value="PA_immunity-related"/>
</dbReference>
<evidence type="ECO:0000313" key="2">
    <source>
        <dbReference type="Proteomes" id="UP000501128"/>
    </source>
</evidence>
<keyword evidence="2" id="KW-1185">Reference proteome</keyword>